<keyword evidence="3" id="KW-0378">Hydrolase</keyword>
<dbReference type="GO" id="GO:0008236">
    <property type="term" value="F:serine-type peptidase activity"/>
    <property type="evidence" value="ECO:0007669"/>
    <property type="project" value="UniProtKB-KW"/>
</dbReference>
<evidence type="ECO:0000256" key="1">
    <source>
        <dbReference type="ARBA" id="ARBA00008683"/>
    </source>
</evidence>
<dbReference type="PANTHER" id="PTHR42987:SF7">
    <property type="entry name" value="SIGNAL PEPTIDE PEPTIDASE SPPA-RELATED"/>
    <property type="match status" value="1"/>
</dbReference>
<dbReference type="InterPro" id="IPR047272">
    <property type="entry name" value="S49_SppA_C"/>
</dbReference>
<proteinExistence type="inferred from homology"/>
<dbReference type="PATRIC" id="fig|1158610.3.peg.770"/>
<dbReference type="EMBL" id="AJAT01000010">
    <property type="protein sequence ID" value="EOL46672.1"/>
    <property type="molecule type" value="Genomic_DNA"/>
</dbReference>
<evidence type="ECO:0000256" key="3">
    <source>
        <dbReference type="ARBA" id="ARBA00022801"/>
    </source>
</evidence>
<evidence type="ECO:0000259" key="5">
    <source>
        <dbReference type="Pfam" id="PF01343"/>
    </source>
</evidence>
<dbReference type="SUPFAM" id="SSF52096">
    <property type="entry name" value="ClpP/crotonase"/>
    <property type="match status" value="1"/>
</dbReference>
<dbReference type="Proteomes" id="UP000013785">
    <property type="component" value="Unassembled WGS sequence"/>
</dbReference>
<keyword evidence="7" id="KW-1185">Reference proteome</keyword>
<sequence length="342" mass="36710">MNAKRWVAVGIAVALFIFSGITAGLTKKETKETDELSSINTLLYGSNQLSETVLEDGSSSDKIAKIQVEGTITGGSGGLFSTETYNHEELLDQIQAIKKSPSVKAVLLEVNTPGGGVYESAELARALQELQQDNKIPIYVSMKNMAASGGYYISAHADKIFATQETVTGSIGVIMSSLNYSGLLEKLGVEDATVKSGALKDMGSGTRPETKEEEEVLQAYIDSAYNRFVGVVSEGRKMSEEEVKKIADGRIYDGQQALDAGLIDEIGFPDEALKALRKDYGLEDAQYVQYSVKSSGFASTWLGAKLAQIQGLQPSESSQVQALLKSIGTSEAPKAMYYYGGE</sequence>
<comment type="caution">
    <text evidence="6">The sequence shown here is derived from an EMBL/GenBank/DDBJ whole genome shotgun (WGS) entry which is preliminary data.</text>
</comment>
<reference evidence="6 7" key="1">
    <citation type="submission" date="2013-02" db="EMBL/GenBank/DDBJ databases">
        <title>The Genome Sequence of Enterococcus phoeniculicola BAA-412.</title>
        <authorList>
            <consortium name="The Broad Institute Genome Sequencing Platform"/>
            <consortium name="The Broad Institute Genome Sequencing Center for Infectious Disease"/>
            <person name="Earl A.M."/>
            <person name="Gilmore M.S."/>
            <person name="Lebreton F."/>
            <person name="Walker B."/>
            <person name="Young S.K."/>
            <person name="Zeng Q."/>
            <person name="Gargeya S."/>
            <person name="Fitzgerald M."/>
            <person name="Haas B."/>
            <person name="Abouelleil A."/>
            <person name="Alvarado L."/>
            <person name="Arachchi H.M."/>
            <person name="Berlin A.M."/>
            <person name="Chapman S.B."/>
            <person name="Dewar J."/>
            <person name="Goldberg J."/>
            <person name="Griggs A."/>
            <person name="Gujja S."/>
            <person name="Hansen M."/>
            <person name="Howarth C."/>
            <person name="Imamovic A."/>
            <person name="Larimer J."/>
            <person name="McCowan C."/>
            <person name="Murphy C."/>
            <person name="Neiman D."/>
            <person name="Pearson M."/>
            <person name="Priest M."/>
            <person name="Roberts A."/>
            <person name="Saif S."/>
            <person name="Shea T."/>
            <person name="Sisk P."/>
            <person name="Sykes S."/>
            <person name="Wortman J."/>
            <person name="Nusbaum C."/>
            <person name="Birren B."/>
        </authorList>
    </citation>
    <scope>NUCLEOTIDE SEQUENCE [LARGE SCALE GENOMIC DNA]</scope>
    <source>
        <strain evidence="6 7">ATCC BAA-412</strain>
    </source>
</reference>
<name>R3WGT4_9ENTE</name>
<dbReference type="RefSeq" id="WP_010767465.1">
    <property type="nucleotide sequence ID" value="NZ_ASWE01000002.1"/>
</dbReference>
<comment type="similarity">
    <text evidence="1">Belongs to the peptidase S49 family.</text>
</comment>
<dbReference type="InterPro" id="IPR004635">
    <property type="entry name" value="Pept_S49_SppA"/>
</dbReference>
<gene>
    <name evidence="6" type="ORF">UC3_00792</name>
</gene>
<dbReference type="PANTHER" id="PTHR42987">
    <property type="entry name" value="PEPTIDASE S49"/>
    <property type="match status" value="1"/>
</dbReference>
<keyword evidence="4" id="KW-0720">Serine protease</keyword>
<dbReference type="CDD" id="cd07023">
    <property type="entry name" value="S49_Sppa_N_C"/>
    <property type="match status" value="1"/>
</dbReference>
<keyword evidence="2" id="KW-0645">Protease</keyword>
<organism evidence="6 7">
    <name type="scientific">Enterococcus phoeniculicola ATCC BAA-412</name>
    <dbReference type="NCBI Taxonomy" id="1158610"/>
    <lineage>
        <taxon>Bacteria</taxon>
        <taxon>Bacillati</taxon>
        <taxon>Bacillota</taxon>
        <taxon>Bacilli</taxon>
        <taxon>Lactobacillales</taxon>
        <taxon>Enterococcaceae</taxon>
        <taxon>Enterococcus</taxon>
    </lineage>
</organism>
<dbReference type="Pfam" id="PF01343">
    <property type="entry name" value="Peptidase_S49"/>
    <property type="match status" value="1"/>
</dbReference>
<dbReference type="InterPro" id="IPR029045">
    <property type="entry name" value="ClpP/crotonase-like_dom_sf"/>
</dbReference>
<dbReference type="eggNOG" id="COG0616">
    <property type="taxonomic scope" value="Bacteria"/>
</dbReference>
<evidence type="ECO:0000256" key="4">
    <source>
        <dbReference type="ARBA" id="ARBA00022825"/>
    </source>
</evidence>
<evidence type="ECO:0000313" key="6">
    <source>
        <dbReference type="EMBL" id="EOL46672.1"/>
    </source>
</evidence>
<dbReference type="GO" id="GO:0006508">
    <property type="term" value="P:proteolysis"/>
    <property type="evidence" value="ECO:0007669"/>
    <property type="project" value="UniProtKB-KW"/>
</dbReference>
<accession>R3WGT4</accession>
<dbReference type="InterPro" id="IPR002142">
    <property type="entry name" value="Peptidase_S49"/>
</dbReference>
<dbReference type="Gene3D" id="3.90.226.10">
    <property type="entry name" value="2-enoyl-CoA Hydratase, Chain A, domain 1"/>
    <property type="match status" value="2"/>
</dbReference>
<dbReference type="AlphaFoldDB" id="R3WGT4"/>
<dbReference type="OrthoDB" id="9764363at2"/>
<dbReference type="STRING" id="154621.RV11_GL001288"/>
<evidence type="ECO:0000313" key="7">
    <source>
        <dbReference type="Proteomes" id="UP000013785"/>
    </source>
</evidence>
<dbReference type="HOGENOM" id="CLU_046540_0_1_9"/>
<evidence type="ECO:0000256" key="2">
    <source>
        <dbReference type="ARBA" id="ARBA00022670"/>
    </source>
</evidence>
<dbReference type="NCBIfam" id="TIGR00706">
    <property type="entry name" value="SppA_dom"/>
    <property type="match status" value="1"/>
</dbReference>
<feature type="domain" description="Peptidase S49" evidence="5">
    <location>
        <begin position="132"/>
        <end position="282"/>
    </location>
</feature>
<protein>
    <submittedName>
        <fullName evidence="6">Signal peptide peptidase SppA, 36K type</fullName>
    </submittedName>
</protein>